<dbReference type="InterPro" id="IPR002048">
    <property type="entry name" value="EF_hand_dom"/>
</dbReference>
<dbReference type="EMBL" id="PZHX01000007">
    <property type="protein sequence ID" value="PTK31205.1"/>
    <property type="molecule type" value="Genomic_DNA"/>
</dbReference>
<organism evidence="3 4">
    <name type="scientific">Staphylococcus hominis</name>
    <dbReference type="NCBI Taxonomy" id="1290"/>
    <lineage>
        <taxon>Bacteria</taxon>
        <taxon>Bacillati</taxon>
        <taxon>Bacillota</taxon>
        <taxon>Bacilli</taxon>
        <taxon>Bacillales</taxon>
        <taxon>Staphylococcaceae</taxon>
        <taxon>Staphylococcus</taxon>
    </lineage>
</organism>
<feature type="domain" description="EF-hand" evidence="2">
    <location>
        <begin position="101"/>
        <end position="136"/>
    </location>
</feature>
<feature type="region of interest" description="Disordered" evidence="1">
    <location>
        <begin position="138"/>
        <end position="172"/>
    </location>
</feature>
<dbReference type="AlphaFoldDB" id="A0A974KZP0"/>
<feature type="region of interest" description="Disordered" evidence="1">
    <location>
        <begin position="40"/>
        <end position="82"/>
    </location>
</feature>
<evidence type="ECO:0000259" key="2">
    <source>
        <dbReference type="PROSITE" id="PS50222"/>
    </source>
</evidence>
<accession>A0A974KZP0</accession>
<sequence>MKKFLIRFIVVLFVAALGFAGGFSYNHFKDLKSKEADVKKEVKHENKNTNKINKDKASNNENQKQVDNHSAETTQQDNNQTEINNNDYANQLKKAFNVDDNEAQRLANEINKADIDKDGVVTTKEMTPALQKFAEEGKFQPAGGGASSEDVNTSEYNEEDEQPKYTAEDAKHMTDEEFLEAYKEGMPEDEAAAIDEKAAGSDDYIGFLRGQVEADANGYGGTY</sequence>
<gene>
    <name evidence="3" type="ORF">BUZ51_04535</name>
</gene>
<proteinExistence type="predicted"/>
<evidence type="ECO:0000313" key="3">
    <source>
        <dbReference type="EMBL" id="PTK31205.1"/>
    </source>
</evidence>
<comment type="caution">
    <text evidence="3">The sequence shown here is derived from an EMBL/GenBank/DDBJ whole genome shotgun (WGS) entry which is preliminary data.</text>
</comment>
<dbReference type="PROSITE" id="PS00018">
    <property type="entry name" value="EF_HAND_1"/>
    <property type="match status" value="1"/>
</dbReference>
<dbReference type="PROSITE" id="PS50222">
    <property type="entry name" value="EF_HAND_2"/>
    <property type="match status" value="1"/>
</dbReference>
<feature type="compositionally biased region" description="Basic and acidic residues" evidence="1">
    <location>
        <begin position="162"/>
        <end position="172"/>
    </location>
</feature>
<feature type="compositionally biased region" description="Polar residues" evidence="1">
    <location>
        <begin position="71"/>
        <end position="82"/>
    </location>
</feature>
<dbReference type="Proteomes" id="UP000241540">
    <property type="component" value="Unassembled WGS sequence"/>
</dbReference>
<protein>
    <recommendedName>
        <fullName evidence="2">EF-hand domain-containing protein</fullName>
    </recommendedName>
</protein>
<dbReference type="GO" id="GO:0005509">
    <property type="term" value="F:calcium ion binding"/>
    <property type="evidence" value="ECO:0007669"/>
    <property type="project" value="InterPro"/>
</dbReference>
<reference evidence="3 4" key="1">
    <citation type="journal article" date="2016" name="Front. Microbiol.">
        <title>Comprehensive Phylogenetic Analysis of Bovine Non-aureus Staphylococci Species Based on Whole-Genome Sequencing.</title>
        <authorList>
            <person name="Naushad S."/>
            <person name="Barkema H.W."/>
            <person name="Luby C."/>
            <person name="Condas L.A."/>
            <person name="Nobrega D.B."/>
            <person name="Carson D.A."/>
            <person name="De Buck J."/>
        </authorList>
    </citation>
    <scope>NUCLEOTIDE SEQUENCE [LARGE SCALE GENOMIC DNA]</scope>
    <source>
        <strain evidence="3 4">SNUC 5336</strain>
    </source>
</reference>
<evidence type="ECO:0000313" key="4">
    <source>
        <dbReference type="Proteomes" id="UP000241540"/>
    </source>
</evidence>
<feature type="compositionally biased region" description="Basic and acidic residues" evidence="1">
    <location>
        <begin position="40"/>
        <end position="70"/>
    </location>
</feature>
<evidence type="ECO:0000256" key="1">
    <source>
        <dbReference type="SAM" id="MobiDB-lite"/>
    </source>
</evidence>
<name>A0A974KZP0_STAHO</name>
<dbReference type="InterPro" id="IPR018247">
    <property type="entry name" value="EF_Hand_1_Ca_BS"/>
</dbReference>
<dbReference type="RefSeq" id="WP_107623171.1">
    <property type="nucleotide sequence ID" value="NZ_JAHCPX010000007.1"/>
</dbReference>